<reference evidence="1 2" key="1">
    <citation type="journal article" date="2019" name="Nat. Med.">
        <title>A library of human gut bacterial isolates paired with longitudinal multiomics data enables mechanistic microbiome research.</title>
        <authorList>
            <person name="Poyet M."/>
            <person name="Groussin M."/>
            <person name="Gibbons S.M."/>
            <person name="Avila-Pacheco J."/>
            <person name="Jiang X."/>
            <person name="Kearney S.M."/>
            <person name="Perrotta A.R."/>
            <person name="Berdy B."/>
            <person name="Zhao S."/>
            <person name="Lieberman T.D."/>
            <person name="Swanson P.K."/>
            <person name="Smith M."/>
            <person name="Roesemann S."/>
            <person name="Alexander J.E."/>
            <person name="Rich S.A."/>
            <person name="Livny J."/>
            <person name="Vlamakis H."/>
            <person name="Clish C."/>
            <person name="Bullock K."/>
            <person name="Deik A."/>
            <person name="Scott J."/>
            <person name="Pierce K.A."/>
            <person name="Xavier R.J."/>
            <person name="Alm E.J."/>
        </authorList>
    </citation>
    <scope>NUCLEOTIDE SEQUENCE [LARGE SCALE GENOMIC DNA]</scope>
    <source>
        <strain evidence="1 2">BIOML-A7</strain>
    </source>
</reference>
<evidence type="ECO:0000313" key="1">
    <source>
        <dbReference type="EMBL" id="MZK19234.1"/>
    </source>
</evidence>
<dbReference type="EMBL" id="WWSB01000030">
    <property type="protein sequence ID" value="MZK19234.1"/>
    <property type="molecule type" value="Genomic_DNA"/>
</dbReference>
<organism evidence="1 2">
    <name type="scientific">Dorea longicatena</name>
    <dbReference type="NCBI Taxonomy" id="88431"/>
    <lineage>
        <taxon>Bacteria</taxon>
        <taxon>Bacillati</taxon>
        <taxon>Bacillota</taxon>
        <taxon>Clostridia</taxon>
        <taxon>Lachnospirales</taxon>
        <taxon>Lachnospiraceae</taxon>
        <taxon>Dorea</taxon>
    </lineage>
</organism>
<gene>
    <name evidence="1" type="ORF">GT565_14320</name>
</gene>
<dbReference type="Proteomes" id="UP000446719">
    <property type="component" value="Unassembled WGS sequence"/>
</dbReference>
<dbReference type="AlphaFoldDB" id="A0A845KPM1"/>
<protein>
    <submittedName>
        <fullName evidence="1">Uncharacterized protein</fullName>
    </submittedName>
</protein>
<comment type="caution">
    <text evidence="1">The sequence shown here is derived from an EMBL/GenBank/DDBJ whole genome shotgun (WGS) entry which is preliminary data.</text>
</comment>
<evidence type="ECO:0000313" key="2">
    <source>
        <dbReference type="Proteomes" id="UP000446719"/>
    </source>
</evidence>
<accession>A0A845KPM1</accession>
<name>A0A845KPM1_9FIRM</name>
<sequence length="65" mass="7612">MSIYDVFSGGNRPFDKEEWAAAKQAQRKEAYELIDNTCSEMWTLVCFAHWSFSLIRKMEMGETII</sequence>
<feature type="non-terminal residue" evidence="1">
    <location>
        <position position="65"/>
    </location>
</feature>
<proteinExistence type="predicted"/>